<protein>
    <recommendedName>
        <fullName evidence="9">Colicin V production protein</fullName>
    </recommendedName>
</protein>
<gene>
    <name evidence="7" type="ORF">Rcae01_01951</name>
</gene>
<keyword evidence="4 6" id="KW-0472">Membrane</keyword>
<evidence type="ECO:0000256" key="6">
    <source>
        <dbReference type="SAM" id="Phobius"/>
    </source>
</evidence>
<dbReference type="InterPro" id="IPR003825">
    <property type="entry name" value="Colicin-V_CvpA"/>
</dbReference>
<evidence type="ECO:0000313" key="7">
    <source>
        <dbReference type="EMBL" id="GAA5506498.1"/>
    </source>
</evidence>
<evidence type="ECO:0000256" key="3">
    <source>
        <dbReference type="ARBA" id="ARBA00022989"/>
    </source>
</evidence>
<organism evidence="7 8">
    <name type="scientific">Novipirellula caenicola</name>
    <dbReference type="NCBI Taxonomy" id="1536901"/>
    <lineage>
        <taxon>Bacteria</taxon>
        <taxon>Pseudomonadati</taxon>
        <taxon>Planctomycetota</taxon>
        <taxon>Planctomycetia</taxon>
        <taxon>Pirellulales</taxon>
        <taxon>Pirellulaceae</taxon>
        <taxon>Novipirellula</taxon>
    </lineage>
</organism>
<dbReference type="Proteomes" id="UP001416858">
    <property type="component" value="Unassembled WGS sequence"/>
</dbReference>
<feature type="compositionally biased region" description="Polar residues" evidence="5">
    <location>
        <begin position="236"/>
        <end position="245"/>
    </location>
</feature>
<reference evidence="7 8" key="1">
    <citation type="submission" date="2024-02" db="EMBL/GenBank/DDBJ databases">
        <title>Rhodopirellula caenicola NBRC 110016.</title>
        <authorList>
            <person name="Ichikawa N."/>
            <person name="Katano-Makiyama Y."/>
            <person name="Hidaka K."/>
        </authorList>
    </citation>
    <scope>NUCLEOTIDE SEQUENCE [LARGE SCALE GENOMIC DNA]</scope>
    <source>
        <strain evidence="7 8">NBRC 110016</strain>
    </source>
</reference>
<dbReference type="EMBL" id="BAABRO010000003">
    <property type="protein sequence ID" value="GAA5506498.1"/>
    <property type="molecule type" value="Genomic_DNA"/>
</dbReference>
<feature type="transmembrane region" description="Helical" evidence="6">
    <location>
        <begin position="115"/>
        <end position="138"/>
    </location>
</feature>
<proteinExistence type="predicted"/>
<evidence type="ECO:0000256" key="1">
    <source>
        <dbReference type="ARBA" id="ARBA00004141"/>
    </source>
</evidence>
<name>A0ABP9VSN0_9BACT</name>
<keyword evidence="3 6" id="KW-1133">Transmembrane helix</keyword>
<evidence type="ECO:0000256" key="2">
    <source>
        <dbReference type="ARBA" id="ARBA00022692"/>
    </source>
</evidence>
<feature type="transmembrane region" description="Helical" evidence="6">
    <location>
        <begin position="14"/>
        <end position="32"/>
    </location>
</feature>
<evidence type="ECO:0000256" key="5">
    <source>
        <dbReference type="SAM" id="MobiDB-lite"/>
    </source>
</evidence>
<comment type="caution">
    <text evidence="7">The sequence shown here is derived from an EMBL/GenBank/DDBJ whole genome shotgun (WGS) entry which is preliminary data.</text>
</comment>
<feature type="transmembrane region" description="Helical" evidence="6">
    <location>
        <begin position="76"/>
        <end position="94"/>
    </location>
</feature>
<dbReference type="PANTHER" id="PTHR37306:SF1">
    <property type="entry name" value="COLICIN V PRODUCTION PROTEIN"/>
    <property type="match status" value="1"/>
</dbReference>
<sequence>MCLARMPPYSHESVLVEIYDIVMLVVLVGALIFGAIKGFAWQLASIASIVVSYMVAYHFREPFSQSIHAEPPWNRFLAMLILYVGTSLVVWVAFRMVSGTIDRFKLREFDRQIGAMFGLAKGALYCILITLFAVTLFGENVREKIVGSKSGNYIASVLARSESVIPPEIQQIVQPYLDRFEKRFNADDAQDTPAGFLEGVAGDAANGILPESLWDDGSGNSTGRSPLPVDPRGWNSGPSVPQQAQRPWEGFQR</sequence>
<accession>A0ABP9VSN0</accession>
<keyword evidence="2 6" id="KW-0812">Transmembrane</keyword>
<dbReference type="Pfam" id="PF02674">
    <property type="entry name" value="Colicin_V"/>
    <property type="match status" value="1"/>
</dbReference>
<feature type="region of interest" description="Disordered" evidence="5">
    <location>
        <begin position="211"/>
        <end position="253"/>
    </location>
</feature>
<evidence type="ECO:0000313" key="8">
    <source>
        <dbReference type="Proteomes" id="UP001416858"/>
    </source>
</evidence>
<comment type="subcellular location">
    <subcellularLocation>
        <location evidence="1">Membrane</location>
        <topology evidence="1">Multi-pass membrane protein</topology>
    </subcellularLocation>
</comment>
<evidence type="ECO:0008006" key="9">
    <source>
        <dbReference type="Google" id="ProtNLM"/>
    </source>
</evidence>
<evidence type="ECO:0000256" key="4">
    <source>
        <dbReference type="ARBA" id="ARBA00023136"/>
    </source>
</evidence>
<dbReference type="PANTHER" id="PTHR37306">
    <property type="entry name" value="COLICIN V PRODUCTION PROTEIN"/>
    <property type="match status" value="1"/>
</dbReference>
<feature type="transmembrane region" description="Helical" evidence="6">
    <location>
        <begin position="39"/>
        <end position="56"/>
    </location>
</feature>
<keyword evidence="8" id="KW-1185">Reference proteome</keyword>